<gene>
    <name evidence="8" type="ORF">E2562_009222</name>
</gene>
<keyword evidence="9" id="KW-1185">Reference proteome</keyword>
<keyword evidence="3 6" id="KW-0812">Transmembrane</keyword>
<accession>A0A6G1D009</accession>
<sequence length="220" mass="24556">MIAIGLFLMVVFVLGFCAVREGDECLYGCYFIGLLIVILALLGFVIFGYVAVGGIDIGPIRVREYNLKDYSGWLRGRMADPRYWATTSRCLHDKNVCNGMTQLVRDPDTGIYVPELSPFEKWAKEHRFMEEYVHVMSPIESGCCKPPSSCGFTYVNGTTWKPTPGAPAAVATNVNDDCSKWSNDQETLCFQCDSCKAGFLDDTRKAWSFAASFPVFTLSR</sequence>
<feature type="signal peptide" evidence="7">
    <location>
        <begin position="1"/>
        <end position="15"/>
    </location>
</feature>
<name>A0A6G1D009_9ORYZ</name>
<evidence type="ECO:0000256" key="2">
    <source>
        <dbReference type="ARBA" id="ARBA00006840"/>
    </source>
</evidence>
<evidence type="ECO:0000313" key="9">
    <source>
        <dbReference type="Proteomes" id="UP000479710"/>
    </source>
</evidence>
<evidence type="ECO:0008006" key="10">
    <source>
        <dbReference type="Google" id="ProtNLM"/>
    </source>
</evidence>
<dbReference type="AlphaFoldDB" id="A0A6G1D009"/>
<feature type="transmembrane region" description="Helical" evidence="6">
    <location>
        <begin position="32"/>
        <end position="55"/>
    </location>
</feature>
<dbReference type="Proteomes" id="UP000479710">
    <property type="component" value="Unassembled WGS sequence"/>
</dbReference>
<reference evidence="8 9" key="1">
    <citation type="submission" date="2019-11" db="EMBL/GenBank/DDBJ databases">
        <title>Whole genome sequence of Oryza granulata.</title>
        <authorList>
            <person name="Li W."/>
        </authorList>
    </citation>
    <scope>NUCLEOTIDE SEQUENCE [LARGE SCALE GENOMIC DNA]</scope>
    <source>
        <strain evidence="9">cv. Menghai</strain>
        <tissue evidence="8">Leaf</tissue>
    </source>
</reference>
<dbReference type="Pfam" id="PF00335">
    <property type="entry name" value="Tetraspanin"/>
    <property type="match status" value="1"/>
</dbReference>
<dbReference type="GO" id="GO:0016020">
    <property type="term" value="C:membrane"/>
    <property type="evidence" value="ECO:0007669"/>
    <property type="project" value="UniProtKB-SubCell"/>
</dbReference>
<dbReference type="GO" id="GO:0009734">
    <property type="term" value="P:auxin-activated signaling pathway"/>
    <property type="evidence" value="ECO:0007669"/>
    <property type="project" value="InterPro"/>
</dbReference>
<dbReference type="PANTHER" id="PTHR32191">
    <property type="entry name" value="TETRASPANIN-8-RELATED"/>
    <property type="match status" value="1"/>
</dbReference>
<evidence type="ECO:0000256" key="7">
    <source>
        <dbReference type="SAM" id="SignalP"/>
    </source>
</evidence>
<evidence type="ECO:0000256" key="3">
    <source>
        <dbReference type="ARBA" id="ARBA00022692"/>
    </source>
</evidence>
<dbReference type="InterPro" id="IPR018499">
    <property type="entry name" value="Tetraspanin/Peripherin"/>
</dbReference>
<organism evidence="8 9">
    <name type="scientific">Oryza meyeriana var. granulata</name>
    <dbReference type="NCBI Taxonomy" id="110450"/>
    <lineage>
        <taxon>Eukaryota</taxon>
        <taxon>Viridiplantae</taxon>
        <taxon>Streptophyta</taxon>
        <taxon>Embryophyta</taxon>
        <taxon>Tracheophyta</taxon>
        <taxon>Spermatophyta</taxon>
        <taxon>Magnoliopsida</taxon>
        <taxon>Liliopsida</taxon>
        <taxon>Poales</taxon>
        <taxon>Poaceae</taxon>
        <taxon>BOP clade</taxon>
        <taxon>Oryzoideae</taxon>
        <taxon>Oryzeae</taxon>
        <taxon>Oryzinae</taxon>
        <taxon>Oryza</taxon>
        <taxon>Oryza meyeriana</taxon>
    </lineage>
</organism>
<keyword evidence="5 6" id="KW-0472">Membrane</keyword>
<evidence type="ECO:0000313" key="8">
    <source>
        <dbReference type="EMBL" id="KAF0906205.1"/>
    </source>
</evidence>
<proteinExistence type="inferred from homology"/>
<feature type="chain" id="PRO_5026164575" description="Tetraspanin" evidence="7">
    <location>
        <begin position="16"/>
        <end position="220"/>
    </location>
</feature>
<dbReference type="OrthoDB" id="684210at2759"/>
<keyword evidence="7" id="KW-0732">Signal</keyword>
<comment type="subcellular location">
    <subcellularLocation>
        <location evidence="1">Membrane</location>
        <topology evidence="1">Multi-pass membrane protein</topology>
    </subcellularLocation>
</comment>
<evidence type="ECO:0000256" key="4">
    <source>
        <dbReference type="ARBA" id="ARBA00022989"/>
    </source>
</evidence>
<keyword evidence="4 6" id="KW-1133">Transmembrane helix</keyword>
<dbReference type="InterPro" id="IPR044991">
    <property type="entry name" value="TET_plant"/>
</dbReference>
<evidence type="ECO:0000256" key="6">
    <source>
        <dbReference type="SAM" id="Phobius"/>
    </source>
</evidence>
<dbReference type="EMBL" id="SPHZ02000007">
    <property type="protein sequence ID" value="KAF0906205.1"/>
    <property type="molecule type" value="Genomic_DNA"/>
</dbReference>
<comment type="similarity">
    <text evidence="2">Belongs to the tetraspanin (TM4SF) family.</text>
</comment>
<comment type="caution">
    <text evidence="8">The sequence shown here is derived from an EMBL/GenBank/DDBJ whole genome shotgun (WGS) entry which is preliminary data.</text>
</comment>
<evidence type="ECO:0000256" key="1">
    <source>
        <dbReference type="ARBA" id="ARBA00004141"/>
    </source>
</evidence>
<evidence type="ECO:0000256" key="5">
    <source>
        <dbReference type="ARBA" id="ARBA00023136"/>
    </source>
</evidence>
<protein>
    <recommendedName>
        <fullName evidence="10">Tetraspanin</fullName>
    </recommendedName>
</protein>